<dbReference type="PANTHER" id="PTHR14927:SF0">
    <property type="entry name" value="NUCLEOLAR PROTEIN 10"/>
    <property type="match status" value="1"/>
</dbReference>
<dbReference type="SUPFAM" id="SSF50978">
    <property type="entry name" value="WD40 repeat-like"/>
    <property type="match status" value="1"/>
</dbReference>
<feature type="non-terminal residue" evidence="2">
    <location>
        <position position="61"/>
    </location>
</feature>
<dbReference type="PANTHER" id="PTHR14927">
    <property type="entry name" value="NUCLEOLAR PROTEIN 10"/>
    <property type="match status" value="1"/>
</dbReference>
<proteinExistence type="predicted"/>
<dbReference type="EMBL" id="CAJOBJ010086752">
    <property type="protein sequence ID" value="CAF4523656.1"/>
    <property type="molecule type" value="Genomic_DNA"/>
</dbReference>
<sequence>VSLPAVSCIKFKDALNIAVGTSTGQILMFDIRSNKPYFIKDHNYNLPIKRIDFHTLNDDYV</sequence>
<organism evidence="2 3">
    <name type="scientific">Rotaria magnacalcarata</name>
    <dbReference type="NCBI Taxonomy" id="392030"/>
    <lineage>
        <taxon>Eukaryota</taxon>
        <taxon>Metazoa</taxon>
        <taxon>Spiralia</taxon>
        <taxon>Gnathifera</taxon>
        <taxon>Rotifera</taxon>
        <taxon>Eurotatoria</taxon>
        <taxon>Bdelloidea</taxon>
        <taxon>Philodinida</taxon>
        <taxon>Philodinidae</taxon>
        <taxon>Rotaria</taxon>
    </lineage>
</organism>
<reference evidence="2" key="1">
    <citation type="submission" date="2021-02" db="EMBL/GenBank/DDBJ databases">
        <authorList>
            <person name="Nowell W R."/>
        </authorList>
    </citation>
    <scope>NUCLEOTIDE SEQUENCE</scope>
</reference>
<dbReference type="InterPro" id="IPR040382">
    <property type="entry name" value="NOL10/Enp2"/>
</dbReference>
<dbReference type="GO" id="GO:0030686">
    <property type="term" value="C:90S preribosome"/>
    <property type="evidence" value="ECO:0007669"/>
    <property type="project" value="TreeGrafter"/>
</dbReference>
<dbReference type="GO" id="GO:0032040">
    <property type="term" value="C:small-subunit processome"/>
    <property type="evidence" value="ECO:0007669"/>
    <property type="project" value="TreeGrafter"/>
</dbReference>
<dbReference type="Proteomes" id="UP000681720">
    <property type="component" value="Unassembled WGS sequence"/>
</dbReference>
<feature type="non-terminal residue" evidence="2">
    <location>
        <position position="1"/>
    </location>
</feature>
<dbReference type="AlphaFoldDB" id="A0A8S2Z1J9"/>
<evidence type="ECO:0000313" key="3">
    <source>
        <dbReference type="Proteomes" id="UP000681720"/>
    </source>
</evidence>
<evidence type="ECO:0000313" key="2">
    <source>
        <dbReference type="EMBL" id="CAF4591893.1"/>
    </source>
</evidence>
<comment type="caution">
    <text evidence="2">The sequence shown here is derived from an EMBL/GenBank/DDBJ whole genome shotgun (WGS) entry which is preliminary data.</text>
</comment>
<name>A0A8S2Z1J9_9BILA</name>
<evidence type="ECO:0000313" key="1">
    <source>
        <dbReference type="EMBL" id="CAF4523656.1"/>
    </source>
</evidence>
<gene>
    <name evidence="1" type="ORF">GIL414_LOCUS35734</name>
    <name evidence="2" type="ORF">GIL414_LOCUS38536</name>
</gene>
<dbReference type="GO" id="GO:0000462">
    <property type="term" value="P:maturation of SSU-rRNA from tricistronic rRNA transcript (SSU-rRNA, 5.8S rRNA, LSU-rRNA)"/>
    <property type="evidence" value="ECO:0007669"/>
    <property type="project" value="TreeGrafter"/>
</dbReference>
<protein>
    <submittedName>
        <fullName evidence="2">Uncharacterized protein</fullName>
    </submittedName>
</protein>
<dbReference type="EMBL" id="CAJOBJ010101937">
    <property type="protein sequence ID" value="CAF4591893.1"/>
    <property type="molecule type" value="Genomic_DNA"/>
</dbReference>
<dbReference type="InterPro" id="IPR036322">
    <property type="entry name" value="WD40_repeat_dom_sf"/>
</dbReference>
<accession>A0A8S2Z1J9</accession>